<sequence>MDILIIEEILGRRDNLGGQFISRVRVKRKMKCKRNLALEGCKHNYGAAYRCSTSAFLEVRVLDVAEWLVQARTRYGSVCLKTANERGAGRKFRGWGRLPQEGPRYGGDDVGEIVNRRRSALPAARTVVRGAPDPPAPVLKLGWSHISHNTHHNSITARSRPALVSLLCTTRAVAQHCALLQSIAGRDTLRAPATTVAPFRRCLRRPTDDATSRAPPPTERGPGPRRCRRTGLEACAHLTWKSGWSGSRSQIKTGQGVAEREAARLAGHPFLDRCLE</sequence>
<name>A0A8J6L898_TENMO</name>
<dbReference type="AlphaFoldDB" id="A0A8J6L898"/>
<dbReference type="EMBL" id="JABDTM020027443">
    <property type="protein sequence ID" value="KAH0810517.1"/>
    <property type="molecule type" value="Genomic_DNA"/>
</dbReference>
<comment type="caution">
    <text evidence="2">The sequence shown here is derived from an EMBL/GenBank/DDBJ whole genome shotgun (WGS) entry which is preliminary data.</text>
</comment>
<evidence type="ECO:0000313" key="2">
    <source>
        <dbReference type="EMBL" id="KAH0810517.1"/>
    </source>
</evidence>
<protein>
    <submittedName>
        <fullName evidence="2">Uncharacterized protein</fullName>
    </submittedName>
</protein>
<proteinExistence type="predicted"/>
<evidence type="ECO:0000313" key="3">
    <source>
        <dbReference type="Proteomes" id="UP000719412"/>
    </source>
</evidence>
<reference evidence="2" key="1">
    <citation type="journal article" date="2020" name="J Insects Food Feed">
        <title>The yellow mealworm (Tenebrio molitor) genome: a resource for the emerging insects as food and feed industry.</title>
        <authorList>
            <person name="Eriksson T."/>
            <person name="Andere A."/>
            <person name="Kelstrup H."/>
            <person name="Emery V."/>
            <person name="Picard C."/>
        </authorList>
    </citation>
    <scope>NUCLEOTIDE SEQUENCE</scope>
    <source>
        <strain evidence="2">Stoneville</strain>
        <tissue evidence="2">Whole head</tissue>
    </source>
</reference>
<organism evidence="2 3">
    <name type="scientific">Tenebrio molitor</name>
    <name type="common">Yellow mealworm beetle</name>
    <dbReference type="NCBI Taxonomy" id="7067"/>
    <lineage>
        <taxon>Eukaryota</taxon>
        <taxon>Metazoa</taxon>
        <taxon>Ecdysozoa</taxon>
        <taxon>Arthropoda</taxon>
        <taxon>Hexapoda</taxon>
        <taxon>Insecta</taxon>
        <taxon>Pterygota</taxon>
        <taxon>Neoptera</taxon>
        <taxon>Endopterygota</taxon>
        <taxon>Coleoptera</taxon>
        <taxon>Polyphaga</taxon>
        <taxon>Cucujiformia</taxon>
        <taxon>Tenebrionidae</taxon>
        <taxon>Tenebrio</taxon>
    </lineage>
</organism>
<reference evidence="2" key="2">
    <citation type="submission" date="2021-08" db="EMBL/GenBank/DDBJ databases">
        <authorList>
            <person name="Eriksson T."/>
        </authorList>
    </citation>
    <scope>NUCLEOTIDE SEQUENCE</scope>
    <source>
        <strain evidence="2">Stoneville</strain>
        <tissue evidence="2">Whole head</tissue>
    </source>
</reference>
<keyword evidence="3" id="KW-1185">Reference proteome</keyword>
<gene>
    <name evidence="2" type="ORF">GEV33_012275</name>
</gene>
<accession>A0A8J6L898</accession>
<evidence type="ECO:0000256" key="1">
    <source>
        <dbReference type="SAM" id="MobiDB-lite"/>
    </source>
</evidence>
<dbReference type="Proteomes" id="UP000719412">
    <property type="component" value="Unassembled WGS sequence"/>
</dbReference>
<feature type="region of interest" description="Disordered" evidence="1">
    <location>
        <begin position="203"/>
        <end position="228"/>
    </location>
</feature>